<evidence type="ECO:0000313" key="1">
    <source>
        <dbReference type="EMBL" id="MPC35927.1"/>
    </source>
</evidence>
<name>A0A5B7ERP3_PORTR</name>
<evidence type="ECO:0000313" key="2">
    <source>
        <dbReference type="Proteomes" id="UP000324222"/>
    </source>
</evidence>
<sequence>MYTLYALCVHPHALSFTCHPAINNPYMPHSFSLQCFALFLSLQSSELLETSTIRYDNRYVCPRLRPSSKF</sequence>
<keyword evidence="2" id="KW-1185">Reference proteome</keyword>
<accession>A0A5B7ERP3</accession>
<proteinExistence type="predicted"/>
<organism evidence="1 2">
    <name type="scientific">Portunus trituberculatus</name>
    <name type="common">Swimming crab</name>
    <name type="synonym">Neptunus trituberculatus</name>
    <dbReference type="NCBI Taxonomy" id="210409"/>
    <lineage>
        <taxon>Eukaryota</taxon>
        <taxon>Metazoa</taxon>
        <taxon>Ecdysozoa</taxon>
        <taxon>Arthropoda</taxon>
        <taxon>Crustacea</taxon>
        <taxon>Multicrustacea</taxon>
        <taxon>Malacostraca</taxon>
        <taxon>Eumalacostraca</taxon>
        <taxon>Eucarida</taxon>
        <taxon>Decapoda</taxon>
        <taxon>Pleocyemata</taxon>
        <taxon>Brachyura</taxon>
        <taxon>Eubrachyura</taxon>
        <taxon>Portunoidea</taxon>
        <taxon>Portunidae</taxon>
        <taxon>Portuninae</taxon>
        <taxon>Portunus</taxon>
    </lineage>
</organism>
<dbReference type="EMBL" id="VSRR010003383">
    <property type="protein sequence ID" value="MPC35927.1"/>
    <property type="molecule type" value="Genomic_DNA"/>
</dbReference>
<reference evidence="1 2" key="1">
    <citation type="submission" date="2019-05" db="EMBL/GenBank/DDBJ databases">
        <title>Another draft genome of Portunus trituberculatus and its Hox gene families provides insights of decapod evolution.</title>
        <authorList>
            <person name="Jeong J.-H."/>
            <person name="Song I."/>
            <person name="Kim S."/>
            <person name="Choi T."/>
            <person name="Kim D."/>
            <person name="Ryu S."/>
            <person name="Kim W."/>
        </authorList>
    </citation>
    <scope>NUCLEOTIDE SEQUENCE [LARGE SCALE GENOMIC DNA]</scope>
    <source>
        <tissue evidence="1">Muscle</tissue>
    </source>
</reference>
<dbReference type="AlphaFoldDB" id="A0A5B7ERP3"/>
<gene>
    <name evidence="1" type="ORF">E2C01_029366</name>
</gene>
<protein>
    <submittedName>
        <fullName evidence="1">Uncharacterized protein</fullName>
    </submittedName>
</protein>
<comment type="caution">
    <text evidence="1">The sequence shown here is derived from an EMBL/GenBank/DDBJ whole genome shotgun (WGS) entry which is preliminary data.</text>
</comment>
<dbReference type="Proteomes" id="UP000324222">
    <property type="component" value="Unassembled WGS sequence"/>
</dbReference>